<dbReference type="EMBL" id="KK114954">
    <property type="protein sequence ID" value="KFM63770.1"/>
    <property type="molecule type" value="Genomic_DNA"/>
</dbReference>
<evidence type="ECO:0000256" key="1">
    <source>
        <dbReference type="ARBA" id="ARBA00004259"/>
    </source>
</evidence>
<evidence type="ECO:0000256" key="3">
    <source>
        <dbReference type="ARBA" id="ARBA00006190"/>
    </source>
</evidence>
<keyword evidence="8" id="KW-0539">Nucleus</keyword>
<keyword evidence="13" id="KW-1185">Reference proteome</keyword>
<evidence type="ECO:0000256" key="6">
    <source>
        <dbReference type="ARBA" id="ARBA00022927"/>
    </source>
</evidence>
<dbReference type="InterPro" id="IPR057471">
    <property type="entry name" value="CHMP7_WHD"/>
</dbReference>
<dbReference type="Pfam" id="PF25239">
    <property type="entry name" value="WHD_CHMP7"/>
    <property type="match status" value="1"/>
</dbReference>
<dbReference type="PANTHER" id="PTHR22761">
    <property type="entry name" value="CHARGED MULTIVESICULAR BODY PROTEIN"/>
    <property type="match status" value="1"/>
</dbReference>
<gene>
    <name evidence="12" type="ORF">X975_20107</name>
</gene>
<dbReference type="GO" id="GO:0015031">
    <property type="term" value="P:protein transport"/>
    <property type="evidence" value="ECO:0007669"/>
    <property type="project" value="UniProtKB-KW"/>
</dbReference>
<feature type="non-terminal residue" evidence="12">
    <location>
        <position position="422"/>
    </location>
</feature>
<dbReference type="AlphaFoldDB" id="A0A087TF81"/>
<evidence type="ECO:0000313" key="12">
    <source>
        <dbReference type="EMBL" id="KFM63770.1"/>
    </source>
</evidence>
<dbReference type="GO" id="GO:0009898">
    <property type="term" value="C:cytoplasmic side of plasma membrane"/>
    <property type="evidence" value="ECO:0007669"/>
    <property type="project" value="TreeGrafter"/>
</dbReference>
<protein>
    <recommendedName>
        <fullName evidence="9">Charged multivesicular body protein 7</fullName>
    </recommendedName>
    <alternativeName>
        <fullName evidence="10">Chromatin-modifying protein 7</fullName>
    </alternativeName>
</protein>
<dbReference type="OMA" id="NEQMATT"/>
<keyword evidence="5" id="KW-0963">Cytoplasm</keyword>
<keyword evidence="4" id="KW-0813">Transport</keyword>
<dbReference type="GO" id="GO:0032511">
    <property type="term" value="P:late endosome to vacuole transport via multivesicular body sorting pathway"/>
    <property type="evidence" value="ECO:0007669"/>
    <property type="project" value="TreeGrafter"/>
</dbReference>
<organism evidence="12 13">
    <name type="scientific">Stegodyphus mimosarum</name>
    <name type="common">African social velvet spider</name>
    <dbReference type="NCBI Taxonomy" id="407821"/>
    <lineage>
        <taxon>Eukaryota</taxon>
        <taxon>Metazoa</taxon>
        <taxon>Ecdysozoa</taxon>
        <taxon>Arthropoda</taxon>
        <taxon>Chelicerata</taxon>
        <taxon>Arachnida</taxon>
        <taxon>Araneae</taxon>
        <taxon>Araneomorphae</taxon>
        <taxon>Entelegynae</taxon>
        <taxon>Eresoidea</taxon>
        <taxon>Eresidae</taxon>
        <taxon>Stegodyphus</taxon>
    </lineage>
</organism>
<name>A0A087TF81_STEMI</name>
<feature type="domain" description="CHMP7 winged helix" evidence="11">
    <location>
        <begin position="148"/>
        <end position="219"/>
    </location>
</feature>
<evidence type="ECO:0000256" key="8">
    <source>
        <dbReference type="ARBA" id="ARBA00023242"/>
    </source>
</evidence>
<dbReference type="Pfam" id="PF03357">
    <property type="entry name" value="Snf7"/>
    <property type="match status" value="1"/>
</dbReference>
<keyword evidence="6" id="KW-0653">Protein transport</keyword>
<accession>A0A087TF81</accession>
<proteinExistence type="inferred from homology"/>
<dbReference type="GO" id="GO:0005771">
    <property type="term" value="C:multivesicular body"/>
    <property type="evidence" value="ECO:0007669"/>
    <property type="project" value="TreeGrafter"/>
</dbReference>
<comment type="similarity">
    <text evidence="3">Belongs to the SNF7 family.</text>
</comment>
<sequence>MALKLNFNECDLPRDWEDDVRMNFLFSTFRERTVNPEGWDAKMKFWITLIVDICKKSSSPLINKNILCSSFQRKGRFPVCLDTVLEHMASQGFIVNMSEFSRIENEKGWLGWGYDVLVQKPVSWGFSTVQHLLKWDKKDEHLVVLPVVKDLASRIYRHHCEVTDSDSDSMDDIMFLSNFEEECKNICTGTNFQLAVIQLQKDKNASVFEECGKKVIRFRRMKDEQVQNLSAVARGVLNLRATRNSLLEEIDKLEQDILGCTVEVKHLMKTGCKTKAMVALKRKKRLESLLNKKTAALDNIEQFLCQLQNSGSEKKVLDAYQAGLQAMKAVGQKLNLDAIDEAMDEIGQVLDECAEVQKTLSKPVTPDDEDLQEFENELEELLADEENVSPEVKKPVSPAANSYADLMKRLEALRAPPDDVPP</sequence>
<evidence type="ECO:0000256" key="7">
    <source>
        <dbReference type="ARBA" id="ARBA00023054"/>
    </source>
</evidence>
<dbReference type="Pfam" id="PF25880">
    <property type="entry name" value="WHD_CHMP7_1st"/>
    <property type="match status" value="1"/>
</dbReference>
<evidence type="ECO:0000313" key="13">
    <source>
        <dbReference type="Proteomes" id="UP000054359"/>
    </source>
</evidence>
<dbReference type="Proteomes" id="UP000054359">
    <property type="component" value="Unassembled WGS sequence"/>
</dbReference>
<keyword evidence="7" id="KW-0175">Coiled coil</keyword>
<evidence type="ECO:0000259" key="11">
    <source>
        <dbReference type="Pfam" id="PF25239"/>
    </source>
</evidence>
<dbReference type="Gene3D" id="6.10.140.1230">
    <property type="match status" value="1"/>
</dbReference>
<evidence type="ECO:0000256" key="5">
    <source>
        <dbReference type="ARBA" id="ARBA00022490"/>
    </source>
</evidence>
<comment type="subcellular location">
    <subcellularLocation>
        <location evidence="2">Cytoplasm</location>
    </subcellularLocation>
    <subcellularLocation>
        <location evidence="1">Nucleus envelope</location>
    </subcellularLocation>
</comment>
<dbReference type="GO" id="GO:0005635">
    <property type="term" value="C:nuclear envelope"/>
    <property type="evidence" value="ECO:0007669"/>
    <property type="project" value="UniProtKB-SubCell"/>
</dbReference>
<reference evidence="12 13" key="1">
    <citation type="submission" date="2013-11" db="EMBL/GenBank/DDBJ databases">
        <title>Genome sequencing of Stegodyphus mimosarum.</title>
        <authorList>
            <person name="Bechsgaard J."/>
        </authorList>
    </citation>
    <scope>NUCLEOTIDE SEQUENCE [LARGE SCALE GENOMIC DNA]</scope>
</reference>
<dbReference type="GO" id="GO:0006900">
    <property type="term" value="P:vesicle budding from membrane"/>
    <property type="evidence" value="ECO:0007669"/>
    <property type="project" value="TreeGrafter"/>
</dbReference>
<dbReference type="InterPro" id="IPR005024">
    <property type="entry name" value="Snf7_fam"/>
</dbReference>
<dbReference type="OrthoDB" id="10250120at2759"/>
<dbReference type="PANTHER" id="PTHR22761:SF21">
    <property type="entry name" value="CHARGED MULTIVESICULAR BODY PROTEIN 7"/>
    <property type="match status" value="1"/>
</dbReference>
<dbReference type="GO" id="GO:0000815">
    <property type="term" value="C:ESCRT III complex"/>
    <property type="evidence" value="ECO:0007669"/>
    <property type="project" value="TreeGrafter"/>
</dbReference>
<evidence type="ECO:0000256" key="9">
    <source>
        <dbReference type="ARBA" id="ARBA00041077"/>
    </source>
</evidence>
<evidence type="ECO:0000256" key="2">
    <source>
        <dbReference type="ARBA" id="ARBA00004496"/>
    </source>
</evidence>
<dbReference type="STRING" id="407821.A0A087TF81"/>
<evidence type="ECO:0000256" key="4">
    <source>
        <dbReference type="ARBA" id="ARBA00022448"/>
    </source>
</evidence>
<evidence type="ECO:0000256" key="10">
    <source>
        <dbReference type="ARBA" id="ARBA00041629"/>
    </source>
</evidence>